<dbReference type="SUPFAM" id="SSF52540">
    <property type="entry name" value="P-loop containing nucleoside triphosphate hydrolases"/>
    <property type="match status" value="1"/>
</dbReference>
<protein>
    <submittedName>
        <fullName evidence="2">Helicase-related protein</fullName>
    </submittedName>
</protein>
<dbReference type="PROSITE" id="PS51194">
    <property type="entry name" value="HELICASE_CTER"/>
    <property type="match status" value="1"/>
</dbReference>
<keyword evidence="2" id="KW-0547">Nucleotide-binding</keyword>
<comment type="caution">
    <text evidence="2">The sequence shown here is derived from an EMBL/GenBank/DDBJ whole genome shotgun (WGS) entry which is preliminary data.</text>
</comment>
<evidence type="ECO:0000313" key="3">
    <source>
        <dbReference type="Proteomes" id="UP001602013"/>
    </source>
</evidence>
<organism evidence="2 3">
    <name type="scientific">Microtetraspora malaysiensis</name>
    <dbReference type="NCBI Taxonomy" id="161358"/>
    <lineage>
        <taxon>Bacteria</taxon>
        <taxon>Bacillati</taxon>
        <taxon>Actinomycetota</taxon>
        <taxon>Actinomycetes</taxon>
        <taxon>Streptosporangiales</taxon>
        <taxon>Streptosporangiaceae</taxon>
        <taxon>Microtetraspora</taxon>
    </lineage>
</organism>
<gene>
    <name evidence="2" type="ORF">ACFYXI_30060</name>
</gene>
<dbReference type="GO" id="GO:0004386">
    <property type="term" value="F:helicase activity"/>
    <property type="evidence" value="ECO:0007669"/>
    <property type="project" value="UniProtKB-KW"/>
</dbReference>
<dbReference type="Pfam" id="PF00271">
    <property type="entry name" value="Helicase_C"/>
    <property type="match status" value="1"/>
</dbReference>
<sequence>MAKFLGSREKVLNDLRAELVGPKPLGKPLDLSKILNFPAKEDARGPWRDAATGEEILHDFKPLRRYGMATLAPAGEEEEPGAPTPGLEFISEALSEPFIDDKLTEKRQADISKIKDELDDDLDLSLANTRKQSTLGISVHCDLPDDARIVVHASFGRYRSFQVEVGGSKPDPWWVRSPVSVRAEFAAKDLAPTGTRRLVRPSKIDADGNDGLDIDVRAFSRCIDGKHLVTITVTNRSSGSGDKYTLFQAQLSATVEDGGVFLPYPEERGRRQLNAEEKSIALLYRHHQTFALGHGCAADWAREPGGTTTRIDAVCLPSFETPSVTPVIRREDRSTLSVSMTALAIPERRDEAAAQVEEVILRYKQWIEKRRKEVAILPAEHQDAAEEHLRQCEAALKRMSSGWKLVRTDEKVATAFYLANQAMVDQQARSNVSPRETILDEQNFVKVEGEPPRGDLPPGRGDWRPFQIAFFLAVIESVANPLSDDRDNVELIFFPTGGGKTEAYLAVAAFSMFLRRLRNPDDVGTDVIMRYTLRLLTAQQFLRAASLICAMERLRAERTDLGSEPYTIGIWLGGTTTPNRRDKAVDAWKSLAKDPAQAANQFLLLRCPWCAAKLGPTAEQLRSRGKKAQNSVIPGYRRHRDRVTLECPDRQCPFNRGLPLLVVDEDIYENPPSMVIGTVDKFAMIPWRPAARALFGRDESGGQVASPPSLIIQDEFHLISGPLGSMVGMYEAVVEDLCTDRRGDAPVKPKIIASTATIRRYAEQTKAVYGREHVALFPPPGLTAEDSFFAVWARDKHKKLLPGRLYVGVHAPGLGSIQSVQVRTAAALLQAPVTLPNDQKDPWWTCLWFFNSLRELGNTLSLLQSDIPDYVVGLRRREGLEEVRYPRTAMELTSRRRNDEIPRAIDELSATYASGKAVDVCLSSNIIEVGVDIDRLSLMAIVGQPKTTSQYIQVSGRVGRRWEERPGLVVTLYGAAKPRDRSHYERFRTYHERLYAQVEPTSVTPFARPVLKRALRGALVAHVRTTGPMDLPPWPAPRDLAERAANTLLARAMLVDPEEIDAAEREVTRALEEWDDWGRAEWDANPISGDPHNGLMRYSGTPDGNKAPTWEVPSSMRNVDVECRAEVTTAYQQAPDPEEMS</sequence>
<dbReference type="RefSeq" id="WP_387416118.1">
    <property type="nucleotide sequence ID" value="NZ_JBIASD010000025.1"/>
</dbReference>
<dbReference type="CDD" id="cd18785">
    <property type="entry name" value="SF2_C"/>
    <property type="match status" value="1"/>
</dbReference>
<accession>A0ABW6SXV1</accession>
<dbReference type="Proteomes" id="UP001602013">
    <property type="component" value="Unassembled WGS sequence"/>
</dbReference>
<evidence type="ECO:0000313" key="2">
    <source>
        <dbReference type="EMBL" id="MFF3669841.1"/>
    </source>
</evidence>
<feature type="domain" description="Helicase C-terminal" evidence="1">
    <location>
        <begin position="827"/>
        <end position="1010"/>
    </location>
</feature>
<dbReference type="Gene3D" id="3.40.50.300">
    <property type="entry name" value="P-loop containing nucleotide triphosphate hydrolases"/>
    <property type="match status" value="1"/>
</dbReference>
<proteinExistence type="predicted"/>
<dbReference type="PANTHER" id="PTHR47957">
    <property type="entry name" value="ATP-DEPENDENT HELICASE HRQ1"/>
    <property type="match status" value="1"/>
</dbReference>
<dbReference type="PANTHER" id="PTHR47957:SF3">
    <property type="entry name" value="ATP-DEPENDENT HELICASE HRQ1"/>
    <property type="match status" value="1"/>
</dbReference>
<reference evidence="2 3" key="1">
    <citation type="submission" date="2024-10" db="EMBL/GenBank/DDBJ databases">
        <title>The Natural Products Discovery Center: Release of the First 8490 Sequenced Strains for Exploring Actinobacteria Biosynthetic Diversity.</title>
        <authorList>
            <person name="Kalkreuter E."/>
            <person name="Kautsar S.A."/>
            <person name="Yang D."/>
            <person name="Bader C.D."/>
            <person name="Teijaro C.N."/>
            <person name="Fluegel L."/>
            <person name="Davis C.M."/>
            <person name="Simpson J.R."/>
            <person name="Lauterbach L."/>
            <person name="Steele A.D."/>
            <person name="Gui C."/>
            <person name="Meng S."/>
            <person name="Li G."/>
            <person name="Viehrig K."/>
            <person name="Ye F."/>
            <person name="Su P."/>
            <person name="Kiefer A.F."/>
            <person name="Nichols A."/>
            <person name="Cepeda A.J."/>
            <person name="Yan W."/>
            <person name="Fan B."/>
            <person name="Jiang Y."/>
            <person name="Adhikari A."/>
            <person name="Zheng C.-J."/>
            <person name="Schuster L."/>
            <person name="Cowan T.M."/>
            <person name="Smanski M.J."/>
            <person name="Chevrette M.G."/>
            <person name="De Carvalho L.P.S."/>
            <person name="Shen B."/>
        </authorList>
    </citation>
    <scope>NUCLEOTIDE SEQUENCE [LARGE SCALE GENOMIC DNA]</scope>
    <source>
        <strain evidence="2 3">NPDC002173</strain>
    </source>
</reference>
<name>A0ABW6SXV1_9ACTN</name>
<keyword evidence="2" id="KW-0347">Helicase</keyword>
<keyword evidence="2" id="KW-0378">Hydrolase</keyword>
<evidence type="ECO:0000259" key="1">
    <source>
        <dbReference type="PROSITE" id="PS51194"/>
    </source>
</evidence>
<keyword evidence="3" id="KW-1185">Reference proteome</keyword>
<dbReference type="InterPro" id="IPR001650">
    <property type="entry name" value="Helicase_C-like"/>
</dbReference>
<dbReference type="InterPro" id="IPR027417">
    <property type="entry name" value="P-loop_NTPase"/>
</dbReference>
<dbReference type="EMBL" id="JBIASD010000025">
    <property type="protein sequence ID" value="MFF3669841.1"/>
    <property type="molecule type" value="Genomic_DNA"/>
</dbReference>
<dbReference type="SMART" id="SM00490">
    <property type="entry name" value="HELICc"/>
    <property type="match status" value="1"/>
</dbReference>
<keyword evidence="2" id="KW-0067">ATP-binding</keyword>